<dbReference type="InterPro" id="IPR055685">
    <property type="entry name" value="DUF7261"/>
</dbReference>
<dbReference type="Proteomes" id="UP001596434">
    <property type="component" value="Unassembled WGS sequence"/>
</dbReference>
<dbReference type="EMBL" id="JBHTAT010000001">
    <property type="protein sequence ID" value="MFC7256551.1"/>
    <property type="molecule type" value="Genomic_DNA"/>
</dbReference>
<keyword evidence="4" id="KW-1185">Reference proteome</keyword>
<protein>
    <submittedName>
        <fullName evidence="3">Uncharacterized protein</fullName>
    </submittedName>
</protein>
<dbReference type="RefSeq" id="WP_379705514.1">
    <property type="nucleotide sequence ID" value="NZ_JBHTAT010000001.1"/>
</dbReference>
<proteinExistence type="predicted"/>
<dbReference type="Pfam" id="PF23922">
    <property type="entry name" value="DUF7261"/>
    <property type="match status" value="1"/>
</dbReference>
<feature type="region of interest" description="Disordered" evidence="1">
    <location>
        <begin position="264"/>
        <end position="287"/>
    </location>
</feature>
<evidence type="ECO:0000256" key="1">
    <source>
        <dbReference type="SAM" id="MobiDB-lite"/>
    </source>
</evidence>
<keyword evidence="2" id="KW-1133">Transmembrane helix</keyword>
<organism evidence="3 4">
    <name type="scientific">Haloplanus litoreus</name>
    <dbReference type="NCBI Taxonomy" id="767515"/>
    <lineage>
        <taxon>Archaea</taxon>
        <taxon>Methanobacteriati</taxon>
        <taxon>Methanobacteriota</taxon>
        <taxon>Stenosarchaea group</taxon>
        <taxon>Halobacteria</taxon>
        <taxon>Halobacteriales</taxon>
        <taxon>Haloferacaceae</taxon>
        <taxon>Haloplanus</taxon>
    </lineage>
</organism>
<dbReference type="GeneID" id="96954943"/>
<evidence type="ECO:0000313" key="4">
    <source>
        <dbReference type="Proteomes" id="UP001596434"/>
    </source>
</evidence>
<dbReference type="AlphaFoldDB" id="A0ABD6A2A2"/>
<reference evidence="3 4" key="1">
    <citation type="journal article" date="2019" name="Int. J. Syst. Evol. Microbiol.">
        <title>The Global Catalogue of Microorganisms (GCM) 10K type strain sequencing project: providing services to taxonomists for standard genome sequencing and annotation.</title>
        <authorList>
            <consortium name="The Broad Institute Genomics Platform"/>
            <consortium name="The Broad Institute Genome Sequencing Center for Infectious Disease"/>
            <person name="Wu L."/>
            <person name="Ma J."/>
        </authorList>
    </citation>
    <scope>NUCLEOTIDE SEQUENCE [LARGE SCALE GENOMIC DNA]</scope>
    <source>
        <strain evidence="3 4">GX21</strain>
    </source>
</reference>
<accession>A0ABD6A2A2</accession>
<keyword evidence="2" id="KW-0472">Membrane</keyword>
<name>A0ABD6A2A2_9EURY</name>
<evidence type="ECO:0000256" key="2">
    <source>
        <dbReference type="SAM" id="Phobius"/>
    </source>
</evidence>
<keyword evidence="2" id="KW-0812">Transmembrane</keyword>
<gene>
    <name evidence="3" type="ORF">ACFQKE_14795</name>
</gene>
<sequence>MADVSRRLASRDDRRDRAQLLLVGALTLAVVFLSLSLLLNSVIYTENLATRQTGADVDRATTFRHDVVAGLGDAIEHVNGGDAPDAATRRSEYRTVTDAWLSKLANYSATNGLAGDVERRTVSEGTRIADGNDSTTLTPQNGNTTWTVVTDAKVRNFHLRIDGASLSGDVIVRIDDGTTRTLRIEDTAPKPQLRVVGAADPTCTLSDGRIDVSGGQVGGRDCPALRSVDLSDEVDITIEDGAKVNGTYSLVADRREAGMRAAVDTRNHPNQCAPPSPPTYNDSDAADPYSSPAIYAATADVSVRTQDLDYARTVRVAPGEHGAPPTEPTFVKYDVTPTGSGFSVEWNVTDPNGDFDRVELRAYNISNASVDAQSLSEPATGTASFSVGNASAYYVNATAFDTASSRRVSEIRHPDGSGGCPP</sequence>
<evidence type="ECO:0000313" key="3">
    <source>
        <dbReference type="EMBL" id="MFC7256551.1"/>
    </source>
</evidence>
<comment type="caution">
    <text evidence="3">The sequence shown here is derived from an EMBL/GenBank/DDBJ whole genome shotgun (WGS) entry which is preliminary data.</text>
</comment>
<feature type="transmembrane region" description="Helical" evidence="2">
    <location>
        <begin position="20"/>
        <end position="43"/>
    </location>
</feature>